<dbReference type="Pfam" id="PF20160">
    <property type="entry name" value="C-JID"/>
    <property type="match status" value="1"/>
</dbReference>
<proteinExistence type="predicted"/>
<evidence type="ECO:0000313" key="4">
    <source>
        <dbReference type="EMBL" id="KVI07928.1"/>
    </source>
</evidence>
<evidence type="ECO:0000256" key="1">
    <source>
        <dbReference type="ARBA" id="ARBA00022614"/>
    </source>
</evidence>
<gene>
    <name evidence="4" type="ORF">Ccrd_013714</name>
</gene>
<dbReference type="EMBL" id="LEKV01001463">
    <property type="protein sequence ID" value="KVI07928.1"/>
    <property type="molecule type" value="Genomic_DNA"/>
</dbReference>
<keyword evidence="2" id="KW-0677">Repeat</keyword>
<feature type="domain" description="C-JID" evidence="3">
    <location>
        <begin position="59"/>
        <end position="165"/>
    </location>
</feature>
<dbReference type="Proteomes" id="UP000243975">
    <property type="component" value="Unassembled WGS sequence"/>
</dbReference>
<evidence type="ECO:0000259" key="3">
    <source>
        <dbReference type="Pfam" id="PF20160"/>
    </source>
</evidence>
<sequence length="501" mass="55793">MQIDGDDYHGELDYKGKVSANTYVYEEKSDQDSEMSLRTRALQKRDRCAAVGHRLSIGVPGSKIPSWFEEQQHGCTVALRLPPMLHTQVIGFAICGVFHGNWTYDYPRIIFRIVNDKKVVPKLEVDHIESAATENCNIWVTYIPFGFFQQMYHDLQPQDWSHIQGSLVMTLAKTNGYDVKVPANTYVYEEKTDEKDSNLRRLGSRTSERRELYNRAVISTQCSGTRGMASISLILQRREMTIQSPKPMIQSPIKHVFEKVDISINKLGPTHYCVPHPSSLLCTNSTSIPQSITFQTPIDLLNVAIDVLRFLIVPNVAIDLLNMICQLAANDMGQDNDSGPTKHVGLLAHEGLIVGLFTIDEPEGKAHASSDLFFQSTAFVLIVFPLLPFINSITSFLISSLFTSLSISIATPHLLQLNQLFGCWSAKNGQQSIGTPLEMLSIAEFHPLCVKNPPIDGCFRTCSWGHQLAKNPLSFVSTKKSGGSTALSPITRSGRIIHKNG</sequence>
<evidence type="ECO:0000313" key="5">
    <source>
        <dbReference type="Proteomes" id="UP000243975"/>
    </source>
</evidence>
<evidence type="ECO:0000256" key="2">
    <source>
        <dbReference type="ARBA" id="ARBA00022737"/>
    </source>
</evidence>
<protein>
    <recommendedName>
        <fullName evidence="3">C-JID domain-containing protein</fullName>
    </recommendedName>
</protein>
<accession>A0A103YF39</accession>
<keyword evidence="5" id="KW-1185">Reference proteome</keyword>
<reference evidence="4 5" key="1">
    <citation type="journal article" date="2016" name="Sci. Rep.">
        <title>The genome sequence of the outbreeding globe artichoke constructed de novo incorporating a phase-aware low-pass sequencing strategy of F1 progeny.</title>
        <authorList>
            <person name="Scaglione D."/>
            <person name="Reyes-Chin-Wo S."/>
            <person name="Acquadro A."/>
            <person name="Froenicke L."/>
            <person name="Portis E."/>
            <person name="Beitel C."/>
            <person name="Tirone M."/>
            <person name="Mauro R."/>
            <person name="Lo Monaco A."/>
            <person name="Mauromicale G."/>
            <person name="Faccioli P."/>
            <person name="Cattivelli L."/>
            <person name="Rieseberg L."/>
            <person name="Michelmore R."/>
            <person name="Lanteri S."/>
        </authorList>
    </citation>
    <scope>NUCLEOTIDE SEQUENCE [LARGE SCALE GENOMIC DNA]</scope>
    <source>
        <strain evidence="4">2C</strain>
    </source>
</reference>
<dbReference type="InterPro" id="IPR045344">
    <property type="entry name" value="C-JID"/>
</dbReference>
<dbReference type="AlphaFoldDB" id="A0A103YF39"/>
<keyword evidence="1" id="KW-0433">Leucine-rich repeat</keyword>
<dbReference type="Gramene" id="KVI07928">
    <property type="protein sequence ID" value="KVI07928"/>
    <property type="gene ID" value="Ccrd_013714"/>
</dbReference>
<comment type="caution">
    <text evidence="4">The sequence shown here is derived from an EMBL/GenBank/DDBJ whole genome shotgun (WGS) entry which is preliminary data.</text>
</comment>
<organism evidence="4 5">
    <name type="scientific">Cynara cardunculus var. scolymus</name>
    <name type="common">Globe artichoke</name>
    <name type="synonym">Cynara scolymus</name>
    <dbReference type="NCBI Taxonomy" id="59895"/>
    <lineage>
        <taxon>Eukaryota</taxon>
        <taxon>Viridiplantae</taxon>
        <taxon>Streptophyta</taxon>
        <taxon>Embryophyta</taxon>
        <taxon>Tracheophyta</taxon>
        <taxon>Spermatophyta</taxon>
        <taxon>Magnoliopsida</taxon>
        <taxon>eudicotyledons</taxon>
        <taxon>Gunneridae</taxon>
        <taxon>Pentapetalae</taxon>
        <taxon>asterids</taxon>
        <taxon>campanulids</taxon>
        <taxon>Asterales</taxon>
        <taxon>Asteraceae</taxon>
        <taxon>Carduoideae</taxon>
        <taxon>Cardueae</taxon>
        <taxon>Carduinae</taxon>
        <taxon>Cynara</taxon>
    </lineage>
</organism>
<name>A0A103YF39_CYNCS</name>